<proteinExistence type="predicted"/>
<dbReference type="AlphaFoldDB" id="A0ABD1L378"/>
<protein>
    <submittedName>
        <fullName evidence="1">Uncharacterized protein</fullName>
    </submittedName>
</protein>
<keyword evidence="2" id="KW-1185">Reference proteome</keyword>
<evidence type="ECO:0000313" key="2">
    <source>
        <dbReference type="Proteomes" id="UP001603857"/>
    </source>
</evidence>
<organism evidence="1 2">
    <name type="scientific">Flemingia macrophylla</name>
    <dbReference type="NCBI Taxonomy" id="520843"/>
    <lineage>
        <taxon>Eukaryota</taxon>
        <taxon>Viridiplantae</taxon>
        <taxon>Streptophyta</taxon>
        <taxon>Embryophyta</taxon>
        <taxon>Tracheophyta</taxon>
        <taxon>Spermatophyta</taxon>
        <taxon>Magnoliopsida</taxon>
        <taxon>eudicotyledons</taxon>
        <taxon>Gunneridae</taxon>
        <taxon>Pentapetalae</taxon>
        <taxon>rosids</taxon>
        <taxon>fabids</taxon>
        <taxon>Fabales</taxon>
        <taxon>Fabaceae</taxon>
        <taxon>Papilionoideae</taxon>
        <taxon>50 kb inversion clade</taxon>
        <taxon>NPAAA clade</taxon>
        <taxon>indigoferoid/millettioid clade</taxon>
        <taxon>Phaseoleae</taxon>
        <taxon>Flemingia</taxon>
    </lineage>
</organism>
<evidence type="ECO:0000313" key="1">
    <source>
        <dbReference type="EMBL" id="KAL2317970.1"/>
    </source>
</evidence>
<sequence length="55" mass="6678">MWYLVHFTKQLILRKKKKDKESKVLLYKETNEGVVKKRVKAREFARKGCNLRLEV</sequence>
<dbReference type="EMBL" id="JBGMDY010000011">
    <property type="protein sequence ID" value="KAL2317970.1"/>
    <property type="molecule type" value="Genomic_DNA"/>
</dbReference>
<accession>A0ABD1L378</accession>
<dbReference type="Proteomes" id="UP001603857">
    <property type="component" value="Unassembled WGS sequence"/>
</dbReference>
<name>A0ABD1L378_9FABA</name>
<comment type="caution">
    <text evidence="1">The sequence shown here is derived from an EMBL/GenBank/DDBJ whole genome shotgun (WGS) entry which is preliminary data.</text>
</comment>
<reference evidence="1 2" key="1">
    <citation type="submission" date="2024-08" db="EMBL/GenBank/DDBJ databases">
        <title>Insights into the chromosomal genome structure of Flemingia macrophylla.</title>
        <authorList>
            <person name="Ding Y."/>
            <person name="Zhao Y."/>
            <person name="Bi W."/>
            <person name="Wu M."/>
            <person name="Zhao G."/>
            <person name="Gong Y."/>
            <person name="Li W."/>
            <person name="Zhang P."/>
        </authorList>
    </citation>
    <scope>NUCLEOTIDE SEQUENCE [LARGE SCALE GENOMIC DNA]</scope>
    <source>
        <strain evidence="1">DYQJB</strain>
        <tissue evidence="1">Leaf</tissue>
    </source>
</reference>
<gene>
    <name evidence="1" type="ORF">Fmac_031846</name>
</gene>